<evidence type="ECO:0000256" key="1">
    <source>
        <dbReference type="SAM" id="Phobius"/>
    </source>
</evidence>
<protein>
    <submittedName>
        <fullName evidence="2">ATP synthase subunit I</fullName>
    </submittedName>
</protein>
<name>A0AAE9Y507_9ACTN</name>
<keyword evidence="1" id="KW-0472">Membrane</keyword>
<keyword evidence="1" id="KW-0812">Transmembrane</keyword>
<dbReference type="KEGG" id="ima:PO878_18210"/>
<dbReference type="RefSeq" id="WP_272735958.1">
    <property type="nucleotide sequence ID" value="NZ_CP116942.1"/>
</dbReference>
<accession>A0AAE9Y507</accession>
<keyword evidence="1" id="KW-1133">Transmembrane helix</keyword>
<sequence length="154" mass="15688">MTAGPATATALTSRDTGPAPEPEIIRDLVRHGLLVAPVVLAVGAIGWGWAGLASTALALGLVLANFAAAAALQAWAARISYGLVAGVALFGFLIRLAIIAAVVLLVADQPWVAPVPLGLTLVVGHLGLLAWESRLVSASLAFPGLKPAPLKEHR</sequence>
<dbReference type="EMBL" id="CP116942">
    <property type="protein sequence ID" value="WCO66435.1"/>
    <property type="molecule type" value="Genomic_DNA"/>
</dbReference>
<keyword evidence="3" id="KW-1185">Reference proteome</keyword>
<dbReference type="AlphaFoldDB" id="A0AAE9Y507"/>
<feature type="transmembrane region" description="Helical" evidence="1">
    <location>
        <begin position="111"/>
        <end position="131"/>
    </location>
</feature>
<dbReference type="Proteomes" id="UP001216390">
    <property type="component" value="Chromosome"/>
</dbReference>
<gene>
    <name evidence="2" type="ORF">PO878_18210</name>
</gene>
<organism evidence="2 3">
    <name type="scientific">Iamia majanohamensis</name>
    <dbReference type="NCBI Taxonomy" id="467976"/>
    <lineage>
        <taxon>Bacteria</taxon>
        <taxon>Bacillati</taxon>
        <taxon>Actinomycetota</taxon>
        <taxon>Acidimicrobiia</taxon>
        <taxon>Acidimicrobiales</taxon>
        <taxon>Iamiaceae</taxon>
        <taxon>Iamia</taxon>
    </lineage>
</organism>
<proteinExistence type="predicted"/>
<feature type="transmembrane region" description="Helical" evidence="1">
    <location>
        <begin position="32"/>
        <end position="50"/>
    </location>
</feature>
<evidence type="ECO:0000313" key="3">
    <source>
        <dbReference type="Proteomes" id="UP001216390"/>
    </source>
</evidence>
<feature type="transmembrane region" description="Helical" evidence="1">
    <location>
        <begin position="56"/>
        <end position="76"/>
    </location>
</feature>
<feature type="transmembrane region" description="Helical" evidence="1">
    <location>
        <begin position="83"/>
        <end position="105"/>
    </location>
</feature>
<reference evidence="2" key="1">
    <citation type="submission" date="2023-01" db="EMBL/GenBank/DDBJ databases">
        <title>The diversity of Class Acidimicrobiia in South China Sea sediment environments and the proposal of Iamia marina sp. nov., a novel species of the genus Iamia.</title>
        <authorList>
            <person name="He Y."/>
            <person name="Tian X."/>
        </authorList>
    </citation>
    <scope>NUCLEOTIDE SEQUENCE</scope>
    <source>
        <strain evidence="2">DSM 19957</strain>
    </source>
</reference>
<evidence type="ECO:0000313" key="2">
    <source>
        <dbReference type="EMBL" id="WCO66435.1"/>
    </source>
</evidence>